<name>A0ABP8BHW6_9ACTN</name>
<accession>A0ABP8BHW6</accession>
<evidence type="ECO:0000256" key="1">
    <source>
        <dbReference type="SAM" id="MobiDB-lite"/>
    </source>
</evidence>
<gene>
    <name evidence="2" type="ORF">GCM10022252_70790</name>
</gene>
<evidence type="ECO:0000313" key="2">
    <source>
        <dbReference type="EMBL" id="GAA4207311.1"/>
    </source>
</evidence>
<reference evidence="3" key="1">
    <citation type="journal article" date="2019" name="Int. J. Syst. Evol. Microbiol.">
        <title>The Global Catalogue of Microorganisms (GCM) 10K type strain sequencing project: providing services to taxonomists for standard genome sequencing and annotation.</title>
        <authorList>
            <consortium name="The Broad Institute Genomics Platform"/>
            <consortium name="The Broad Institute Genome Sequencing Center for Infectious Disease"/>
            <person name="Wu L."/>
            <person name="Ma J."/>
        </authorList>
    </citation>
    <scope>NUCLEOTIDE SEQUENCE [LARGE SCALE GENOMIC DNA]</scope>
    <source>
        <strain evidence="3">JCM 17388</strain>
    </source>
</reference>
<evidence type="ECO:0000313" key="3">
    <source>
        <dbReference type="Proteomes" id="UP001501251"/>
    </source>
</evidence>
<proteinExistence type="predicted"/>
<dbReference type="Proteomes" id="UP001501251">
    <property type="component" value="Unassembled WGS sequence"/>
</dbReference>
<sequence length="70" mass="7171">MDPRAGSELMPPYGEPGNGVGPTTRDGTSPRGPVRTIRATRAPVRTIRAARAPVLAACGDASGTSRPEEG</sequence>
<dbReference type="EMBL" id="BAABAQ010000017">
    <property type="protein sequence ID" value="GAA4207311.1"/>
    <property type="molecule type" value="Genomic_DNA"/>
</dbReference>
<organism evidence="2 3">
    <name type="scientific">Streptosporangium oxazolinicum</name>
    <dbReference type="NCBI Taxonomy" id="909287"/>
    <lineage>
        <taxon>Bacteria</taxon>
        <taxon>Bacillati</taxon>
        <taxon>Actinomycetota</taxon>
        <taxon>Actinomycetes</taxon>
        <taxon>Streptosporangiales</taxon>
        <taxon>Streptosporangiaceae</taxon>
        <taxon>Streptosporangium</taxon>
    </lineage>
</organism>
<keyword evidence="3" id="KW-1185">Reference proteome</keyword>
<comment type="caution">
    <text evidence="2">The sequence shown here is derived from an EMBL/GenBank/DDBJ whole genome shotgun (WGS) entry which is preliminary data.</text>
</comment>
<feature type="region of interest" description="Disordered" evidence="1">
    <location>
        <begin position="1"/>
        <end position="36"/>
    </location>
</feature>
<protein>
    <submittedName>
        <fullName evidence="2">Uncharacterized protein</fullName>
    </submittedName>
</protein>